<evidence type="ECO:0000256" key="3">
    <source>
        <dbReference type="ARBA" id="ARBA00022989"/>
    </source>
</evidence>
<reference evidence="6 7" key="1">
    <citation type="submission" date="2020-03" db="EMBL/GenBank/DDBJ databases">
        <title>Genomic Encyclopedia of Type Strains, Phase IV (KMG-IV): sequencing the most valuable type-strain genomes for metagenomic binning, comparative biology and taxonomic classification.</title>
        <authorList>
            <person name="Goeker M."/>
        </authorList>
    </citation>
    <scope>NUCLEOTIDE SEQUENCE [LARGE SCALE GENOMIC DNA]</scope>
    <source>
        <strain evidence="6 7">DSM 5718</strain>
    </source>
</reference>
<dbReference type="InterPro" id="IPR002657">
    <property type="entry name" value="BilAc:Na_symport/Acr3"/>
</dbReference>
<dbReference type="InterPro" id="IPR038770">
    <property type="entry name" value="Na+/solute_symporter_sf"/>
</dbReference>
<dbReference type="Proteomes" id="UP000537126">
    <property type="component" value="Unassembled WGS sequence"/>
</dbReference>
<dbReference type="RefSeq" id="WP_166918730.1">
    <property type="nucleotide sequence ID" value="NZ_JAASRN010000001.1"/>
</dbReference>
<organism evidence="6 7">
    <name type="scientific">Thermonema lapsum</name>
    <dbReference type="NCBI Taxonomy" id="28195"/>
    <lineage>
        <taxon>Bacteria</taxon>
        <taxon>Pseudomonadati</taxon>
        <taxon>Bacteroidota</taxon>
        <taxon>Cytophagia</taxon>
        <taxon>Cytophagales</taxon>
        <taxon>Thermonemataceae</taxon>
        <taxon>Thermonema</taxon>
    </lineage>
</organism>
<comment type="subcellular location">
    <subcellularLocation>
        <location evidence="1">Membrane</location>
        <topology evidence="1">Multi-pass membrane protein</topology>
    </subcellularLocation>
</comment>
<keyword evidence="4 5" id="KW-0472">Membrane</keyword>
<dbReference type="Gene3D" id="1.20.1530.20">
    <property type="match status" value="1"/>
</dbReference>
<feature type="transmembrane region" description="Helical" evidence="5">
    <location>
        <begin position="266"/>
        <end position="288"/>
    </location>
</feature>
<evidence type="ECO:0000256" key="1">
    <source>
        <dbReference type="ARBA" id="ARBA00004141"/>
    </source>
</evidence>
<gene>
    <name evidence="6" type="ORF">FHS56_000986</name>
</gene>
<evidence type="ECO:0000256" key="2">
    <source>
        <dbReference type="ARBA" id="ARBA00022692"/>
    </source>
</evidence>
<comment type="caution">
    <text evidence="6">The sequence shown here is derived from an EMBL/GenBank/DDBJ whole genome shotgun (WGS) entry which is preliminary data.</text>
</comment>
<evidence type="ECO:0000256" key="5">
    <source>
        <dbReference type="SAM" id="Phobius"/>
    </source>
</evidence>
<feature type="transmembrane region" description="Helical" evidence="5">
    <location>
        <begin position="104"/>
        <end position="125"/>
    </location>
</feature>
<sequence length="299" mass="33120">MLGELLATYILPLVLAFIMLGMGLSLTFNDFKRIIAYPKSMLLGLSLQMLGLPLLAFLLAWVAPFSPAIKVGIVLVAACPGGAVSNLITYLLQGNLALSILLTSVNSLLTIFTIPSIVNLALWVFMGDRCELNLPFWNTFLQILLITVVPAVLGIYVRYRVGKRRVERWQGWLKYILPSLLGIAMVLTIYFNQDNSLSFHWYDYLAIVPFMLGLNIGGMLLGYYVSRAAGLKQKNCLTIAIEVGLQNTGLAITVATSATMLNSLEAAIPASIYALFTFFSTIALALFFRERLPRRELRQ</sequence>
<feature type="transmembrane region" description="Helical" evidence="5">
    <location>
        <begin position="171"/>
        <end position="192"/>
    </location>
</feature>
<feature type="transmembrane region" description="Helical" evidence="5">
    <location>
        <begin position="40"/>
        <end position="63"/>
    </location>
</feature>
<accession>A0A846MQ64</accession>
<keyword evidence="2 5" id="KW-0812">Transmembrane</keyword>
<dbReference type="InterPro" id="IPR004710">
    <property type="entry name" value="Bilac:Na_transpt"/>
</dbReference>
<dbReference type="Pfam" id="PF01758">
    <property type="entry name" value="SBF"/>
    <property type="match status" value="1"/>
</dbReference>
<dbReference type="EMBL" id="JAASRN010000001">
    <property type="protein sequence ID" value="NIK73500.1"/>
    <property type="molecule type" value="Genomic_DNA"/>
</dbReference>
<dbReference type="PANTHER" id="PTHR10361:SF24">
    <property type="entry name" value="P3 PROTEIN"/>
    <property type="match status" value="1"/>
</dbReference>
<feature type="transmembrane region" description="Helical" evidence="5">
    <location>
        <begin position="204"/>
        <end position="225"/>
    </location>
</feature>
<keyword evidence="7" id="KW-1185">Reference proteome</keyword>
<feature type="transmembrane region" description="Helical" evidence="5">
    <location>
        <begin position="69"/>
        <end position="92"/>
    </location>
</feature>
<dbReference type="GO" id="GO:0016020">
    <property type="term" value="C:membrane"/>
    <property type="evidence" value="ECO:0007669"/>
    <property type="project" value="UniProtKB-SubCell"/>
</dbReference>
<name>A0A846MQ64_9BACT</name>
<evidence type="ECO:0000313" key="7">
    <source>
        <dbReference type="Proteomes" id="UP000537126"/>
    </source>
</evidence>
<feature type="transmembrane region" description="Helical" evidence="5">
    <location>
        <begin position="137"/>
        <end position="159"/>
    </location>
</feature>
<feature type="transmembrane region" description="Helical" evidence="5">
    <location>
        <begin position="6"/>
        <end position="28"/>
    </location>
</feature>
<keyword evidence="3 5" id="KW-1133">Transmembrane helix</keyword>
<feature type="transmembrane region" description="Helical" evidence="5">
    <location>
        <begin position="237"/>
        <end position="260"/>
    </location>
</feature>
<proteinExistence type="predicted"/>
<protein>
    <submittedName>
        <fullName evidence="6">BASS family bile acid:Na+ symporter</fullName>
    </submittedName>
</protein>
<dbReference type="AlphaFoldDB" id="A0A846MQ64"/>
<evidence type="ECO:0000313" key="6">
    <source>
        <dbReference type="EMBL" id="NIK73500.1"/>
    </source>
</evidence>
<dbReference type="PANTHER" id="PTHR10361">
    <property type="entry name" value="SODIUM-BILE ACID COTRANSPORTER"/>
    <property type="match status" value="1"/>
</dbReference>
<evidence type="ECO:0000256" key="4">
    <source>
        <dbReference type="ARBA" id="ARBA00023136"/>
    </source>
</evidence>